<feature type="region of interest" description="Disordered" evidence="1">
    <location>
        <begin position="42"/>
        <end position="65"/>
    </location>
</feature>
<name>A0A0A1UC76_ENTIV</name>
<dbReference type="AlphaFoldDB" id="A0A0A1UC76"/>
<dbReference type="GeneID" id="14891849"/>
<feature type="compositionally biased region" description="Basic and acidic residues" evidence="1">
    <location>
        <begin position="1123"/>
        <end position="1136"/>
    </location>
</feature>
<sequence>MEIETKSLKLHSPYKSIVTHAPANKQLTSPPLNTETEIFKATNSSSSANTGEGSGESLPNINETENGRLHIEIEKMDDVELTRLFCQNKSVTPQLIKTEDVCEHQNFDFFNFNEIFLKRKSEREVDEDIYRTYLDSIENKDTLKYSADSTDDKEHCKSPQNENSIYLEQELDDKNSGTQISEIQEETEKSETEIKREEENEEESSPTYSDTQSEDQEDLEMKENALKEESRYSLSYWDSPFREKLCDEILKKIENRMPSQISTIQTISQCGIQMDEKENGNTSGSVLSRENRSSLTQRIEEMKRRTSISSSFVNTKQIGEEKEEEKTIKCYQNNNIIPHHFKSGDSIKKIQNGCIGRKTEENVVDLNMTEKRGESCIPKKLDQIKETFLYRPNTLQRETQTKVNNESKESFKSVDVEEIKFPSNYYNERLDVQQEGQVDGKQQLQNTQINEKVQMQWSQKLNEKEDQKGVQQKDAKLNEVHRNTQIDFELQSQVQQSAQNTQQQNTVVINQTRNTFNGNANQNTRETFKVQQTADLGNFNVQNHIEKNLQEGMRMNNGIYNYNNNIITKMEEPMPLLQEQQQNNGQMINAQEFTTFNNFSGIQQQQQQQQQYQQNQMQQQPQKTAYSSLTLHIDNLNEIRNDKYNLYDSNGLGMEFQNVNRNTCITQDDQHVDISNILNVSNQMEVIPNNNMEEEDVNEDPKQMQMDNKINIFEFDPTLQQIYEEHKDDPILQSMLDGTIPLPNAIEPIPIESNSSMITLKFIEPVQSGTTGDVQTTLLNGLRIIDLGKSCKQSNERQSIKMFNDVQIIRDEKNEFNTSVPYFEMKDVDPNKPNISLSLMEFIGYFESLKGIMPPVVGGEEWPTRNQEGTTGYDEISDMYDDTWEDELDDIRIQLHANVFDSTTDKCEEKCEENEMQNDMQNDNEYNSTHTLKDTDIDNEWGITIMQKNHEEMHLKEHEEYIQNKAITNRLCKGNVHQEDGRECDELYYRVRSECLGPISSQKEYDPRHPYQRIPVGVTTYYSPTMLQGMGKLCEVPWKTNTPKVDSRYRFQGGYYCMVNRADGKAIRANKNEEEEMNETKIQRENERKKKVKEKERSEKNRKQGKDEEEKEVKKATKKKTTRKEEKEDSDDLKEVEYVVDDKKHEVKMLVTRHKKMVDPEVLEEEKRNEEKYRMEQKEKKKQKKFEIMKRKVEAQIELRNKKNKKGRRAKK</sequence>
<proteinExistence type="predicted"/>
<feature type="compositionally biased region" description="Basic and acidic residues" evidence="1">
    <location>
        <begin position="1069"/>
        <end position="1115"/>
    </location>
</feature>
<dbReference type="Proteomes" id="UP000014680">
    <property type="component" value="Unassembled WGS sequence"/>
</dbReference>
<dbReference type="RefSeq" id="XP_004259613.1">
    <property type="nucleotide sequence ID" value="XM_004259565.1"/>
</dbReference>
<reference evidence="2 3" key="1">
    <citation type="submission" date="2012-10" db="EMBL/GenBank/DDBJ databases">
        <authorList>
            <person name="Zafar N."/>
            <person name="Inman J."/>
            <person name="Hall N."/>
            <person name="Lorenzi H."/>
            <person name="Caler E."/>
        </authorList>
    </citation>
    <scope>NUCLEOTIDE SEQUENCE [LARGE SCALE GENOMIC DNA]</scope>
    <source>
        <strain evidence="2 3">IP1</strain>
    </source>
</reference>
<keyword evidence="3" id="KW-1185">Reference proteome</keyword>
<protein>
    <submittedName>
        <fullName evidence="2">Abnormal long morphology protein, putative</fullName>
    </submittedName>
</protein>
<feature type="region of interest" description="Disordered" evidence="1">
    <location>
        <begin position="1069"/>
        <end position="1136"/>
    </location>
</feature>
<feature type="compositionally biased region" description="Polar residues" evidence="1">
    <location>
        <begin position="42"/>
        <end position="64"/>
    </location>
</feature>
<gene>
    <name evidence="2" type="ORF">EIN_507330</name>
</gene>
<feature type="region of interest" description="Disordered" evidence="1">
    <location>
        <begin position="170"/>
        <end position="219"/>
    </location>
</feature>
<accession>A0A0A1UC76</accession>
<evidence type="ECO:0000313" key="3">
    <source>
        <dbReference type="Proteomes" id="UP000014680"/>
    </source>
</evidence>
<feature type="compositionally biased region" description="Basic and acidic residues" evidence="1">
    <location>
        <begin position="186"/>
        <end position="198"/>
    </location>
</feature>
<dbReference type="VEuPathDB" id="AmoebaDB:EIN_507330"/>
<organism evidence="2 3">
    <name type="scientific">Entamoeba invadens IP1</name>
    <dbReference type="NCBI Taxonomy" id="370355"/>
    <lineage>
        <taxon>Eukaryota</taxon>
        <taxon>Amoebozoa</taxon>
        <taxon>Evosea</taxon>
        <taxon>Archamoebae</taxon>
        <taxon>Mastigamoebida</taxon>
        <taxon>Entamoebidae</taxon>
        <taxon>Entamoeba</taxon>
    </lineage>
</organism>
<evidence type="ECO:0000256" key="1">
    <source>
        <dbReference type="SAM" id="MobiDB-lite"/>
    </source>
</evidence>
<evidence type="ECO:0000313" key="2">
    <source>
        <dbReference type="EMBL" id="ELP92842.1"/>
    </source>
</evidence>
<dbReference type="EMBL" id="KB206320">
    <property type="protein sequence ID" value="ELP92842.1"/>
    <property type="molecule type" value="Genomic_DNA"/>
</dbReference>
<dbReference type="KEGG" id="eiv:EIN_507330"/>